<evidence type="ECO:0000256" key="1">
    <source>
        <dbReference type="ARBA" id="ARBA00006243"/>
    </source>
</evidence>
<evidence type="ECO:0000259" key="2">
    <source>
        <dbReference type="Pfam" id="PF00586"/>
    </source>
</evidence>
<dbReference type="InterPro" id="IPR011854">
    <property type="entry name" value="HypE"/>
</dbReference>
<dbReference type="SUPFAM" id="SSF56042">
    <property type="entry name" value="PurM C-terminal domain-like"/>
    <property type="match status" value="1"/>
</dbReference>
<protein>
    <submittedName>
        <fullName evidence="4">Hydrogenase maturation factor</fullName>
    </submittedName>
</protein>
<dbReference type="InterPro" id="IPR010918">
    <property type="entry name" value="PurM-like_C_dom"/>
</dbReference>
<dbReference type="Pfam" id="PF00586">
    <property type="entry name" value="AIRS"/>
    <property type="match status" value="1"/>
</dbReference>
<evidence type="ECO:0000313" key="5">
    <source>
        <dbReference type="Proteomes" id="UP000184251"/>
    </source>
</evidence>
<reference evidence="4 5" key="1">
    <citation type="submission" date="2016-11" db="EMBL/GenBank/DDBJ databases">
        <authorList>
            <person name="Jaros S."/>
            <person name="Januszkiewicz K."/>
            <person name="Wedrychowicz H."/>
        </authorList>
    </citation>
    <scope>NUCLEOTIDE SEQUENCE [LARGE SCALE GENOMIC DNA]</scope>
    <source>
        <strain evidence="4 5">DSM 14828</strain>
    </source>
</reference>
<proteinExistence type="inferred from homology"/>
<dbReference type="Pfam" id="PF02769">
    <property type="entry name" value="AIRS_C"/>
    <property type="match status" value="1"/>
</dbReference>
<dbReference type="PIRSF" id="PIRSF005644">
    <property type="entry name" value="Hdrgns_mtr_HypE"/>
    <property type="match status" value="1"/>
</dbReference>
<dbReference type="OrthoDB" id="153904at2"/>
<dbReference type="AlphaFoldDB" id="A0A1M4ZN02"/>
<feature type="domain" description="PurM-like N-terminal" evidence="2">
    <location>
        <begin position="34"/>
        <end position="137"/>
    </location>
</feature>
<evidence type="ECO:0000259" key="3">
    <source>
        <dbReference type="Pfam" id="PF02769"/>
    </source>
</evidence>
<sequence>MEIGKISNELLEQIVFSKIKYRHPDVLVGSGLAEDCSLVSFKDEICIVSTDPITATANNIGKLAVLVSGNDVATKGIKPFAIMVTLLIPPDAEIEEVKGVIEEIIEVSNDMEVELIGGHTEVTDAVNRIVVSATSLGKGSLEQVVYGKEVLPGDKIIMTKYAACEGTVILYDDFREDLEGLLTDKDKAEIELLRGSLSVCDEGVIAGERGAKYMHDVTEGGVLGAVWETAKKFGLGAVLHKDEVPVLESTQKIADRFGIDPLKLISSGVMLIAADNKEAGNILKGLENKNINCRIIGEFTKGECRLLSKTGSEEIDPPQSDDLYKAYS</sequence>
<gene>
    <name evidence="4" type="ORF">SAMN02746064_02083</name>
</gene>
<dbReference type="CDD" id="cd06061">
    <property type="entry name" value="PurM-like1"/>
    <property type="match status" value="1"/>
</dbReference>
<dbReference type="RefSeq" id="WP_073271787.1">
    <property type="nucleotide sequence ID" value="NZ_FQTU01000018.1"/>
</dbReference>
<organism evidence="4 5">
    <name type="scientific">Alkalibacter saccharofermentans DSM 14828</name>
    <dbReference type="NCBI Taxonomy" id="1120975"/>
    <lineage>
        <taxon>Bacteria</taxon>
        <taxon>Bacillati</taxon>
        <taxon>Bacillota</taxon>
        <taxon>Clostridia</taxon>
        <taxon>Eubacteriales</taxon>
        <taxon>Eubacteriaceae</taxon>
        <taxon>Alkalibacter</taxon>
    </lineage>
</organism>
<dbReference type="SUPFAM" id="SSF55326">
    <property type="entry name" value="PurM N-terminal domain-like"/>
    <property type="match status" value="1"/>
</dbReference>
<dbReference type="STRING" id="1120975.SAMN02746064_02083"/>
<dbReference type="PANTHER" id="PTHR30303">
    <property type="entry name" value="HYDROGENASE ISOENZYMES FORMATION PROTEIN HYPE"/>
    <property type="match status" value="1"/>
</dbReference>
<keyword evidence="5" id="KW-1185">Reference proteome</keyword>
<dbReference type="Gene3D" id="3.90.650.10">
    <property type="entry name" value="PurM-like C-terminal domain"/>
    <property type="match status" value="1"/>
</dbReference>
<feature type="domain" description="PurM-like C-terminal" evidence="3">
    <location>
        <begin position="152"/>
        <end position="302"/>
    </location>
</feature>
<accession>A0A1M4ZN02</accession>
<dbReference type="GO" id="GO:0051604">
    <property type="term" value="P:protein maturation"/>
    <property type="evidence" value="ECO:0007669"/>
    <property type="project" value="TreeGrafter"/>
</dbReference>
<dbReference type="Gene3D" id="3.30.1330.10">
    <property type="entry name" value="PurM-like, N-terminal domain"/>
    <property type="match status" value="1"/>
</dbReference>
<comment type="similarity">
    <text evidence="1">Belongs to the HypE family.</text>
</comment>
<dbReference type="InterPro" id="IPR036921">
    <property type="entry name" value="PurM-like_N_sf"/>
</dbReference>
<dbReference type="InterPro" id="IPR016188">
    <property type="entry name" value="PurM-like_N"/>
</dbReference>
<dbReference type="InterPro" id="IPR036676">
    <property type="entry name" value="PurM-like_C_sf"/>
</dbReference>
<dbReference type="PANTHER" id="PTHR30303:SF4">
    <property type="entry name" value="HYDROGENASE EXPRESSION_FORMATION PROTEIN HYPE"/>
    <property type="match status" value="1"/>
</dbReference>
<evidence type="ECO:0000313" key="4">
    <source>
        <dbReference type="EMBL" id="SHF18946.1"/>
    </source>
</evidence>
<name>A0A1M4ZN02_9FIRM</name>
<dbReference type="EMBL" id="FQTU01000018">
    <property type="protein sequence ID" value="SHF18946.1"/>
    <property type="molecule type" value="Genomic_DNA"/>
</dbReference>
<dbReference type="Proteomes" id="UP000184251">
    <property type="component" value="Unassembled WGS sequence"/>
</dbReference>